<evidence type="ECO:0000259" key="15">
    <source>
        <dbReference type="SMART" id="SM00853"/>
    </source>
</evidence>
<dbReference type="CDD" id="cd16926">
    <property type="entry name" value="HATPase_MutL-MLH-PMS-like"/>
    <property type="match status" value="1"/>
</dbReference>
<evidence type="ECO:0000313" key="18">
    <source>
        <dbReference type="RefSeq" id="XP_035694835.1"/>
    </source>
</evidence>
<dbReference type="Gene3D" id="3.30.1540.20">
    <property type="entry name" value="MutL, C-terminal domain, dimerisation subdomain"/>
    <property type="match status" value="1"/>
</dbReference>
<dbReference type="GO" id="GO:0032389">
    <property type="term" value="C:MutLalpha complex"/>
    <property type="evidence" value="ECO:0000318"/>
    <property type="project" value="GO_Central"/>
</dbReference>
<keyword evidence="7" id="KW-0378">Hydrolase</keyword>
<evidence type="ECO:0000256" key="2">
    <source>
        <dbReference type="ARBA" id="ARBA00006082"/>
    </source>
</evidence>
<dbReference type="NCBIfam" id="TIGR00585">
    <property type="entry name" value="mutl"/>
    <property type="match status" value="1"/>
</dbReference>
<comment type="subcellular location">
    <subcellularLocation>
        <location evidence="1">Nucleus</location>
    </subcellularLocation>
</comment>
<evidence type="ECO:0000256" key="13">
    <source>
        <dbReference type="ARBA" id="ARBA00083250"/>
    </source>
</evidence>
<evidence type="ECO:0000256" key="12">
    <source>
        <dbReference type="ARBA" id="ARBA00077255"/>
    </source>
</evidence>
<accession>A0A9J7N9K0</accession>
<dbReference type="PANTHER" id="PTHR10073">
    <property type="entry name" value="DNA MISMATCH REPAIR PROTEIN MLH, PMS, MUTL"/>
    <property type="match status" value="1"/>
</dbReference>
<dbReference type="GO" id="GO:0006298">
    <property type="term" value="P:mismatch repair"/>
    <property type="evidence" value="ECO:0000318"/>
    <property type="project" value="GO_Central"/>
</dbReference>
<dbReference type="AlphaFoldDB" id="A0A9J7N9K0"/>
<dbReference type="Pfam" id="PF08676">
    <property type="entry name" value="MutL_C"/>
    <property type="match status" value="1"/>
</dbReference>
<evidence type="ECO:0000256" key="6">
    <source>
        <dbReference type="ARBA" id="ARBA00022763"/>
    </source>
</evidence>
<organism evidence="17 18">
    <name type="scientific">Branchiostoma floridae</name>
    <name type="common">Florida lancelet</name>
    <name type="synonym">Amphioxus</name>
    <dbReference type="NCBI Taxonomy" id="7739"/>
    <lineage>
        <taxon>Eukaryota</taxon>
        <taxon>Metazoa</taxon>
        <taxon>Chordata</taxon>
        <taxon>Cephalochordata</taxon>
        <taxon>Leptocardii</taxon>
        <taxon>Amphioxiformes</taxon>
        <taxon>Branchiostomatidae</taxon>
        <taxon>Branchiostoma</taxon>
    </lineage>
</organism>
<dbReference type="Proteomes" id="UP000001554">
    <property type="component" value="Chromosome 13"/>
</dbReference>
<keyword evidence="17" id="KW-1185">Reference proteome</keyword>
<protein>
    <recommendedName>
        <fullName evidence="11">Mismatch repair endonuclease PMS2</fullName>
    </recommendedName>
    <alternativeName>
        <fullName evidence="13">DNA mismatch repair protein PMS2</fullName>
    </alternativeName>
    <alternativeName>
        <fullName evidence="12">PMS1 protein homolog 2</fullName>
    </alternativeName>
</protein>
<dbReference type="InterPro" id="IPR037198">
    <property type="entry name" value="MutL_C_sf"/>
</dbReference>
<dbReference type="OMA" id="MRPRRMP"/>
<dbReference type="GO" id="GO:0140664">
    <property type="term" value="F:ATP-dependent DNA damage sensor activity"/>
    <property type="evidence" value="ECO:0007669"/>
    <property type="project" value="InterPro"/>
</dbReference>
<dbReference type="InterPro" id="IPR036890">
    <property type="entry name" value="HATPase_C_sf"/>
</dbReference>
<dbReference type="Pfam" id="PF13589">
    <property type="entry name" value="HATPase_c_3"/>
    <property type="match status" value="1"/>
</dbReference>
<dbReference type="KEGG" id="bfo:118428751"/>
<feature type="region of interest" description="Disordered" evidence="14">
    <location>
        <begin position="410"/>
        <end position="477"/>
    </location>
</feature>
<dbReference type="InterPro" id="IPR014790">
    <property type="entry name" value="MutL_C"/>
</dbReference>
<proteinExistence type="inferred from homology"/>
<dbReference type="SUPFAM" id="SSF118116">
    <property type="entry name" value="DNA mismatch repair protein MutL"/>
    <property type="match status" value="1"/>
</dbReference>
<dbReference type="FunFam" id="3.30.230.10:FF:000032">
    <property type="entry name" value="mismatch repair endonuclease PMS2 isoform X2"/>
    <property type="match status" value="1"/>
</dbReference>
<dbReference type="OrthoDB" id="10254304at2759"/>
<comment type="catalytic activity">
    <reaction evidence="10">
        <text>ATP + H2O = ADP + phosphate + H(+)</text>
        <dbReference type="Rhea" id="RHEA:13065"/>
        <dbReference type="ChEBI" id="CHEBI:15377"/>
        <dbReference type="ChEBI" id="CHEBI:15378"/>
        <dbReference type="ChEBI" id="CHEBI:30616"/>
        <dbReference type="ChEBI" id="CHEBI:43474"/>
        <dbReference type="ChEBI" id="CHEBI:456216"/>
    </reaction>
    <physiologicalReaction direction="left-to-right" evidence="10">
        <dbReference type="Rhea" id="RHEA:13066"/>
    </physiologicalReaction>
</comment>
<dbReference type="GO" id="GO:0005524">
    <property type="term" value="F:ATP binding"/>
    <property type="evidence" value="ECO:0007669"/>
    <property type="project" value="UniProtKB-KW"/>
</dbReference>
<reference evidence="18" key="2">
    <citation type="submission" date="2025-08" db="UniProtKB">
        <authorList>
            <consortium name="RefSeq"/>
        </authorList>
    </citation>
    <scope>IDENTIFICATION</scope>
    <source>
        <strain evidence="18">S238N-H82</strain>
        <tissue evidence="18">Testes</tissue>
    </source>
</reference>
<dbReference type="InterPro" id="IPR014762">
    <property type="entry name" value="DNA_mismatch_repair_CS"/>
</dbReference>
<evidence type="ECO:0000256" key="9">
    <source>
        <dbReference type="ARBA" id="ARBA00023242"/>
    </source>
</evidence>
<evidence type="ECO:0000259" key="16">
    <source>
        <dbReference type="SMART" id="SM01340"/>
    </source>
</evidence>
<evidence type="ECO:0000256" key="8">
    <source>
        <dbReference type="ARBA" id="ARBA00022840"/>
    </source>
</evidence>
<dbReference type="RefSeq" id="XP_035694835.1">
    <property type="nucleotide sequence ID" value="XM_035838942.1"/>
</dbReference>
<keyword evidence="9" id="KW-0539">Nucleus</keyword>
<dbReference type="InterPro" id="IPR002099">
    <property type="entry name" value="MutL/Mlh/PMS"/>
</dbReference>
<dbReference type="GO" id="GO:0030983">
    <property type="term" value="F:mismatched DNA binding"/>
    <property type="evidence" value="ECO:0007669"/>
    <property type="project" value="InterPro"/>
</dbReference>
<dbReference type="FunFam" id="3.30.1540.20:FF:000019">
    <property type="entry name" value="PMS1 homolog 2, mismatch repair system component"/>
    <property type="match status" value="1"/>
</dbReference>
<evidence type="ECO:0000256" key="4">
    <source>
        <dbReference type="ARBA" id="ARBA00022741"/>
    </source>
</evidence>
<evidence type="ECO:0000256" key="5">
    <source>
        <dbReference type="ARBA" id="ARBA00022759"/>
    </source>
</evidence>
<dbReference type="InterPro" id="IPR020568">
    <property type="entry name" value="Ribosomal_Su5_D2-typ_SF"/>
</dbReference>
<feature type="domain" description="MutL C-terminal dimerisation" evidence="15">
    <location>
        <begin position="733"/>
        <end position="877"/>
    </location>
</feature>
<feature type="domain" description="DNA mismatch repair protein S5" evidence="16">
    <location>
        <begin position="217"/>
        <end position="352"/>
    </location>
</feature>
<feature type="compositionally biased region" description="Basic and acidic residues" evidence="14">
    <location>
        <begin position="458"/>
        <end position="474"/>
    </location>
</feature>
<evidence type="ECO:0000256" key="1">
    <source>
        <dbReference type="ARBA" id="ARBA00004123"/>
    </source>
</evidence>
<evidence type="ECO:0000256" key="7">
    <source>
        <dbReference type="ARBA" id="ARBA00022801"/>
    </source>
</evidence>
<evidence type="ECO:0000256" key="11">
    <source>
        <dbReference type="ARBA" id="ARBA00072579"/>
    </source>
</evidence>
<dbReference type="InterPro" id="IPR038973">
    <property type="entry name" value="MutL/Mlh/Pms-like"/>
</dbReference>
<dbReference type="PANTHER" id="PTHR10073:SF52">
    <property type="entry name" value="MISMATCH REPAIR ENDONUCLEASE PMS2"/>
    <property type="match status" value="1"/>
</dbReference>
<dbReference type="GO" id="GO:0016887">
    <property type="term" value="F:ATP hydrolysis activity"/>
    <property type="evidence" value="ECO:0000318"/>
    <property type="project" value="GO_Central"/>
</dbReference>
<sequence length="916" mass="102759">MAGPIQPIDRRSVHQICSGQVVLNLATAMKELVENSLDAGATNIDIRLKEYGSELLEVVDNGSGVEESNFEGLTLKHHTSKLQDFSDLTSVETFGFRGEALSSLCALSDLCITTCHRDAHVGTKLVYNHNGKLIQKTPCARQQGTTVTIQQIFCTLPVRHKEFLRNLKKEYSRMLTVLYAYCIISTNVRITCTNQAGKGKRTTVVSTNGNMNMKENVTNVFGPKQLSGLLQFVQNRPSQEVAEEMGVKGGNTDLFSITGYLSTCSHGQGRSSSDRQYFFINKRPCDLPKVSKVVNEVYHMYNRHQYPFVVLDISLARDSVDVNVTPDKRQVWLQEERTLLAIIKTSLMQMYEPTASVYAVNQAVLPNSNTVPASNLQLPSSVSRDSRATCAEPCSVKKSAGLSLAGLKRSFSHPSVDKDDTPQGRTPKQRKLDTFFRSPPSGKQEASESSEATSVSLLDKEETVECEEEGKPDYPLHCTLSMTDQMSKDNRFETATNIKSIKSAPELESFTPVHDHDRIQTDECLAVLSDESNKEQQKQTVLITCIETPQKHGSSINASTSDNDSNKDLCQRNEITVQVKEVKIQNSRIPLARSDSENQLNTLLQEEDAKNEKVSGANLSSCSSERATTSPLSLTRSDSTCTETVKKETTEESETEILPVSFDQATDIHRKEIKLGFSMDSLRQKLKRHAEHKERTEMMGRSFRAKISPSDNQAAEDELRREISKDKFTQMEILGQFNLGFIIARLGGDLFIIDQHATDEKYNFEMLQRNTVLQGQRLIQPQSLHLTAANESILMDNMDIFRKNGFEFTIQEDAPCTERVKLVSMPVSKNWTFGKEDIEELIFMLSDAPGVMCRPSRVRQMFASRACRKSVMIGTALNRGEMRQLLSHMGEIEQPWNCPHGRPTMRHLFNLNMLPD</sequence>
<keyword evidence="5" id="KW-0255">Endonuclease</keyword>
<dbReference type="SMART" id="SM00853">
    <property type="entry name" value="MutL_C"/>
    <property type="match status" value="1"/>
</dbReference>
<dbReference type="InterPro" id="IPR014721">
    <property type="entry name" value="Ribsml_uS5_D2-typ_fold_subgr"/>
</dbReference>
<evidence type="ECO:0000256" key="3">
    <source>
        <dbReference type="ARBA" id="ARBA00022722"/>
    </source>
</evidence>
<dbReference type="FunFam" id="3.30.1370.100:FF:000001">
    <property type="entry name" value="Mismatch repair endonuclease pms1, putative"/>
    <property type="match status" value="1"/>
</dbReference>
<evidence type="ECO:0000256" key="14">
    <source>
        <dbReference type="SAM" id="MobiDB-lite"/>
    </source>
</evidence>
<dbReference type="Gene3D" id="3.30.230.10">
    <property type="match status" value="1"/>
</dbReference>
<keyword evidence="6" id="KW-0227">DNA damage</keyword>
<feature type="compositionally biased region" description="Polar residues" evidence="14">
    <location>
        <begin position="617"/>
        <end position="638"/>
    </location>
</feature>
<dbReference type="GO" id="GO:0004519">
    <property type="term" value="F:endonuclease activity"/>
    <property type="evidence" value="ECO:0007669"/>
    <property type="project" value="UniProtKB-KW"/>
</dbReference>
<dbReference type="Gene3D" id="3.30.1370.100">
    <property type="entry name" value="MutL, C-terminal domain, regulatory subdomain"/>
    <property type="match status" value="1"/>
</dbReference>
<dbReference type="InterPro" id="IPR042120">
    <property type="entry name" value="MutL_C_dimsub"/>
</dbReference>
<keyword evidence="8" id="KW-0067">ATP-binding</keyword>
<reference evidence="17" key="1">
    <citation type="journal article" date="2020" name="Nat. Ecol. Evol.">
        <title>Deeply conserved synteny resolves early events in vertebrate evolution.</title>
        <authorList>
            <person name="Simakov O."/>
            <person name="Marletaz F."/>
            <person name="Yue J.X."/>
            <person name="O'Connell B."/>
            <person name="Jenkins J."/>
            <person name="Brandt A."/>
            <person name="Calef R."/>
            <person name="Tung C.H."/>
            <person name="Huang T.K."/>
            <person name="Schmutz J."/>
            <person name="Satoh N."/>
            <person name="Yu J.K."/>
            <person name="Putnam N.H."/>
            <person name="Green R.E."/>
            <person name="Rokhsar D.S."/>
        </authorList>
    </citation>
    <scope>NUCLEOTIDE SEQUENCE [LARGE SCALE GENOMIC DNA]</scope>
    <source>
        <strain evidence="17">S238N-H82</strain>
    </source>
</reference>
<dbReference type="PROSITE" id="PS00058">
    <property type="entry name" value="DNA_MISMATCH_REPAIR_1"/>
    <property type="match status" value="1"/>
</dbReference>
<dbReference type="Gene3D" id="3.30.565.10">
    <property type="entry name" value="Histidine kinase-like ATPase, C-terminal domain"/>
    <property type="match status" value="1"/>
</dbReference>
<dbReference type="SMART" id="SM01340">
    <property type="entry name" value="DNA_mis_repair"/>
    <property type="match status" value="1"/>
</dbReference>
<dbReference type="Pfam" id="PF01119">
    <property type="entry name" value="DNA_mis_repair"/>
    <property type="match status" value="1"/>
</dbReference>
<dbReference type="InterPro" id="IPR042121">
    <property type="entry name" value="MutL_C_regsub"/>
</dbReference>
<dbReference type="SUPFAM" id="SSF55874">
    <property type="entry name" value="ATPase domain of HSP90 chaperone/DNA topoisomerase II/histidine kinase"/>
    <property type="match status" value="1"/>
</dbReference>
<dbReference type="GeneID" id="118428751"/>
<evidence type="ECO:0000256" key="10">
    <source>
        <dbReference type="ARBA" id="ARBA00048778"/>
    </source>
</evidence>
<gene>
    <name evidence="18" type="primary">LOC118428751</name>
</gene>
<feature type="region of interest" description="Disordered" evidence="14">
    <location>
        <begin position="606"/>
        <end position="653"/>
    </location>
</feature>
<comment type="similarity">
    <text evidence="2">Belongs to the DNA mismatch repair MutL/HexB family.</text>
</comment>
<name>A0A9J7N9K0_BRAFL</name>
<keyword evidence="4" id="KW-0547">Nucleotide-binding</keyword>
<keyword evidence="3" id="KW-0540">Nuclease</keyword>
<dbReference type="CDD" id="cd03484">
    <property type="entry name" value="MutL_Trans_hPMS_2_like"/>
    <property type="match status" value="1"/>
</dbReference>
<dbReference type="SUPFAM" id="SSF54211">
    <property type="entry name" value="Ribosomal protein S5 domain 2-like"/>
    <property type="match status" value="1"/>
</dbReference>
<dbReference type="FunFam" id="3.30.565.10:FF:000014">
    <property type="entry name" value="Mismatch repair endonuclease pms1, putative"/>
    <property type="match status" value="1"/>
</dbReference>
<evidence type="ECO:0000313" key="17">
    <source>
        <dbReference type="Proteomes" id="UP000001554"/>
    </source>
</evidence>
<dbReference type="InterPro" id="IPR013507">
    <property type="entry name" value="DNA_mismatch_S5_2-like"/>
</dbReference>